<dbReference type="Proteomes" id="UP001594288">
    <property type="component" value="Unassembled WGS sequence"/>
</dbReference>
<dbReference type="EMBL" id="JBHPEI010000049">
    <property type="protein sequence ID" value="MFC1799967.1"/>
    <property type="molecule type" value="Genomic_DNA"/>
</dbReference>
<comment type="caution">
    <text evidence="4">The sequence shown here is derived from an EMBL/GenBank/DDBJ whole genome shotgun (WGS) entry which is preliminary data.</text>
</comment>
<dbReference type="InterPro" id="IPR011249">
    <property type="entry name" value="Metalloenz_LuxS/M16"/>
</dbReference>
<dbReference type="SUPFAM" id="SSF63411">
    <property type="entry name" value="LuxS/MPP-like metallohydrolase"/>
    <property type="match status" value="2"/>
</dbReference>
<sequence>MSLAYKKTILDNGIRVISESSRDARSLALGFYVDVGSSLEPESLSGVSHFIEHILFKGTRKRSAYQIANALESVGGGLDAFAGREATAFVSRCLPEHLHRSVDVLSDMLCNPAMKQEAMELEKRVIFEEIRSFDDTPEEVVHEHLSRSVWGSQSIASPILGTLESVGSFKRDKVMAYFRSHYVPSKTIVAATGKVDHKKLVEYVSRKLKVREKKNNIKPDGYPGGLPRVYHDTRKVSQCYICLGVEAPRYTDRNRFGAVILSLLLGGGMTSRLFQEVREKLGLAYSVYCMCEFYRETGLFTIFLAVDPKKAKQAVGQVARELKRFKRNGFRKGELKSIKQQLKGSMVLGLESTSARMNRLARQELYVDNYVPVEKTLKKLMNLREDAIVAAAKDLFDPDKFSLVTVGPSGSGRPTKAALDF</sequence>
<evidence type="ECO:0000259" key="2">
    <source>
        <dbReference type="Pfam" id="PF00675"/>
    </source>
</evidence>
<evidence type="ECO:0000313" key="5">
    <source>
        <dbReference type="Proteomes" id="UP001594288"/>
    </source>
</evidence>
<feature type="domain" description="Peptidase M16 N-terminal" evidence="2">
    <location>
        <begin position="15"/>
        <end position="162"/>
    </location>
</feature>
<organism evidence="4 5">
    <name type="scientific">Eiseniibacteriota bacterium</name>
    <dbReference type="NCBI Taxonomy" id="2212470"/>
    <lineage>
        <taxon>Bacteria</taxon>
        <taxon>Candidatus Eiseniibacteriota</taxon>
    </lineage>
</organism>
<gene>
    <name evidence="4" type="ORF">ACFL2Z_03545</name>
</gene>
<evidence type="ECO:0000259" key="3">
    <source>
        <dbReference type="Pfam" id="PF05193"/>
    </source>
</evidence>
<comment type="similarity">
    <text evidence="1">Belongs to the peptidase M16 family.</text>
</comment>
<dbReference type="InterPro" id="IPR011765">
    <property type="entry name" value="Pept_M16_N"/>
</dbReference>
<dbReference type="Pfam" id="PF05193">
    <property type="entry name" value="Peptidase_M16_C"/>
    <property type="match status" value="1"/>
</dbReference>
<reference evidence="4 5" key="1">
    <citation type="submission" date="2024-09" db="EMBL/GenBank/DDBJ databases">
        <authorList>
            <person name="D'Angelo T."/>
        </authorList>
    </citation>
    <scope>NUCLEOTIDE SEQUENCE [LARGE SCALE GENOMIC DNA]</scope>
    <source>
        <strain evidence="4">SAG AM-311-F02</strain>
    </source>
</reference>
<proteinExistence type="inferred from homology"/>
<evidence type="ECO:0000313" key="4">
    <source>
        <dbReference type="EMBL" id="MFC1799967.1"/>
    </source>
</evidence>
<dbReference type="Pfam" id="PF00675">
    <property type="entry name" value="Peptidase_M16"/>
    <property type="match status" value="1"/>
</dbReference>
<accession>A0ABV6YPH8</accession>
<dbReference type="PANTHER" id="PTHR11851:SF49">
    <property type="entry name" value="MITOCHONDRIAL-PROCESSING PEPTIDASE SUBUNIT ALPHA"/>
    <property type="match status" value="1"/>
</dbReference>
<dbReference type="InterPro" id="IPR007863">
    <property type="entry name" value="Peptidase_M16_C"/>
</dbReference>
<protein>
    <submittedName>
        <fullName evidence="4">M16 family metallopeptidase</fullName>
    </submittedName>
</protein>
<feature type="domain" description="Peptidase M16 C-terminal" evidence="3">
    <location>
        <begin position="169"/>
        <end position="342"/>
    </location>
</feature>
<dbReference type="InterPro" id="IPR050361">
    <property type="entry name" value="MPP/UQCRC_Complex"/>
</dbReference>
<evidence type="ECO:0000256" key="1">
    <source>
        <dbReference type="ARBA" id="ARBA00007261"/>
    </source>
</evidence>
<keyword evidence="5" id="KW-1185">Reference proteome</keyword>
<name>A0ABV6YPH8_UNCEI</name>
<dbReference type="Gene3D" id="3.30.830.10">
    <property type="entry name" value="Metalloenzyme, LuxS/M16 peptidase-like"/>
    <property type="match status" value="2"/>
</dbReference>
<dbReference type="PANTHER" id="PTHR11851">
    <property type="entry name" value="METALLOPROTEASE"/>
    <property type="match status" value="1"/>
</dbReference>